<keyword evidence="2" id="KW-0614">Plasmid</keyword>
<dbReference type="Proteomes" id="UP001055460">
    <property type="component" value="Plasmid pA"/>
</dbReference>
<feature type="region of interest" description="Disordered" evidence="1">
    <location>
        <begin position="29"/>
        <end position="61"/>
    </location>
</feature>
<organism evidence="2 3">
    <name type="scientific">Ensifer adhaerens</name>
    <name type="common">Sinorhizobium morelense</name>
    <dbReference type="NCBI Taxonomy" id="106592"/>
    <lineage>
        <taxon>Bacteria</taxon>
        <taxon>Pseudomonadati</taxon>
        <taxon>Pseudomonadota</taxon>
        <taxon>Alphaproteobacteria</taxon>
        <taxon>Hyphomicrobiales</taxon>
        <taxon>Rhizobiaceae</taxon>
        <taxon>Sinorhizobium/Ensifer group</taxon>
        <taxon>Ensifer</taxon>
    </lineage>
</organism>
<dbReference type="EMBL" id="CP098808">
    <property type="protein sequence ID" value="USJ25465.1"/>
    <property type="molecule type" value="Genomic_DNA"/>
</dbReference>
<dbReference type="RefSeq" id="WP_234852771.1">
    <property type="nucleotide sequence ID" value="NZ_CP098808.1"/>
</dbReference>
<accession>A0A9Q9DBJ4</accession>
<gene>
    <name evidence="2" type="ORF">NE863_23475</name>
</gene>
<dbReference type="AlphaFoldDB" id="A0A9Q9DBJ4"/>
<evidence type="ECO:0000313" key="3">
    <source>
        <dbReference type="Proteomes" id="UP001055460"/>
    </source>
</evidence>
<proteinExistence type="predicted"/>
<reference evidence="2" key="1">
    <citation type="submission" date="2022-06" db="EMBL/GenBank/DDBJ databases">
        <title>Physiological and biochemical characterization and genomic elucidation of a strain of the genus Ensifer adhaerens M8 that combines arsenic oxidation and chromium reduction.</title>
        <authorList>
            <person name="Li X."/>
            <person name="Yu c."/>
        </authorList>
    </citation>
    <scope>NUCLEOTIDE SEQUENCE</scope>
    <source>
        <strain evidence="2">M8</strain>
        <plasmid evidence="2">pA</plasmid>
    </source>
</reference>
<protein>
    <submittedName>
        <fullName evidence="2">Uncharacterized protein</fullName>
    </submittedName>
</protein>
<feature type="compositionally biased region" description="Basic and acidic residues" evidence="1">
    <location>
        <begin position="36"/>
        <end position="46"/>
    </location>
</feature>
<sequence>MGIVLIGALGGQPMEHGTFLLQFGNEGLSLTSAESHGPDKQEETPKGSKKKGPLKKRTVVR</sequence>
<name>A0A9Q9DBJ4_ENSAD</name>
<evidence type="ECO:0000313" key="2">
    <source>
        <dbReference type="EMBL" id="USJ25465.1"/>
    </source>
</evidence>
<geneLocation type="plasmid" evidence="2 3">
    <name>pA</name>
</geneLocation>
<evidence type="ECO:0000256" key="1">
    <source>
        <dbReference type="SAM" id="MobiDB-lite"/>
    </source>
</evidence>
<feature type="compositionally biased region" description="Basic residues" evidence="1">
    <location>
        <begin position="47"/>
        <end position="61"/>
    </location>
</feature>